<dbReference type="PIRSF" id="PIRSF017393">
    <property type="entry name" value="MTase_SAV2177"/>
    <property type="match status" value="1"/>
</dbReference>
<dbReference type="Gene3D" id="3.40.50.150">
    <property type="entry name" value="Vaccinia Virus protein VP39"/>
    <property type="match status" value="1"/>
</dbReference>
<name>A0ABT1A500_9PSEU</name>
<dbReference type="EC" id="2.1.1.-" evidence="1"/>
<proteinExistence type="predicted"/>
<keyword evidence="1" id="KW-0489">Methyltransferase</keyword>
<dbReference type="Pfam" id="PF04672">
    <property type="entry name" value="Methyltransf_19"/>
    <property type="match status" value="1"/>
</dbReference>
<dbReference type="GO" id="GO:0008168">
    <property type="term" value="F:methyltransferase activity"/>
    <property type="evidence" value="ECO:0007669"/>
    <property type="project" value="UniProtKB-KW"/>
</dbReference>
<dbReference type="SUPFAM" id="SSF53335">
    <property type="entry name" value="S-adenosyl-L-methionine-dependent methyltransferases"/>
    <property type="match status" value="1"/>
</dbReference>
<dbReference type="Proteomes" id="UP001165283">
    <property type="component" value="Unassembled WGS sequence"/>
</dbReference>
<accession>A0ABT1A500</accession>
<protein>
    <submittedName>
        <fullName evidence="1">SAM-dependent methyltransferase</fullName>
        <ecNumber evidence="1">2.1.1.-</ecNumber>
    </submittedName>
</protein>
<comment type="caution">
    <text evidence="1">The sequence shown here is derived from an EMBL/GenBank/DDBJ whole genome shotgun (WGS) entry which is preliminary data.</text>
</comment>
<sequence length="263" mass="28129">MTDDPTDTSSRPHSARIWNYWLGGTDNTAADRTAGDAWLALNPEVVDVVRESRAFLGRAVEHLAGAAGVRQFLDIGAGLPAVENTHQIVARIAPDATVVCVDHEPEVVAHAERLLAGAATGPTHFVDADIGDPAGMLRLVGEHIDLRRPVAVLLMGVLGHIPDLDEARDLVRYVMDRTCPGSYLVAADGTHVVVGEAVRKAGVQYADTGAVPYTTREPHEIESFFEGLEFLPPGCVSVSRWRPHPDAGEPALVDGFGGVGRKR</sequence>
<gene>
    <name evidence="1" type="ORF">KDL28_23625</name>
</gene>
<keyword evidence="1" id="KW-0808">Transferase</keyword>
<reference evidence="1" key="1">
    <citation type="submission" date="2021-04" db="EMBL/GenBank/DDBJ databases">
        <title>Pseudonocardia sp. nov., isolated from sandy soil of mangrove forest.</title>
        <authorList>
            <person name="Zan Z."/>
            <person name="Huang R."/>
            <person name="Liu W."/>
        </authorList>
    </citation>
    <scope>NUCLEOTIDE SEQUENCE</scope>
    <source>
        <strain evidence="1">S2-4</strain>
    </source>
</reference>
<dbReference type="GO" id="GO:0032259">
    <property type="term" value="P:methylation"/>
    <property type="evidence" value="ECO:0007669"/>
    <property type="project" value="UniProtKB-KW"/>
</dbReference>
<organism evidence="1 2">
    <name type="scientific">Pseudonocardia humida</name>
    <dbReference type="NCBI Taxonomy" id="2800819"/>
    <lineage>
        <taxon>Bacteria</taxon>
        <taxon>Bacillati</taxon>
        <taxon>Actinomycetota</taxon>
        <taxon>Actinomycetes</taxon>
        <taxon>Pseudonocardiales</taxon>
        <taxon>Pseudonocardiaceae</taxon>
        <taxon>Pseudonocardia</taxon>
    </lineage>
</organism>
<dbReference type="EMBL" id="JAGSOV010000050">
    <property type="protein sequence ID" value="MCO1658055.1"/>
    <property type="molecule type" value="Genomic_DNA"/>
</dbReference>
<evidence type="ECO:0000313" key="2">
    <source>
        <dbReference type="Proteomes" id="UP001165283"/>
    </source>
</evidence>
<dbReference type="RefSeq" id="WP_252441705.1">
    <property type="nucleotide sequence ID" value="NZ_JAGSOV010000050.1"/>
</dbReference>
<dbReference type="InterPro" id="IPR029063">
    <property type="entry name" value="SAM-dependent_MTases_sf"/>
</dbReference>
<dbReference type="InterPro" id="IPR006764">
    <property type="entry name" value="SAM_dep_MeTrfase_SAV2177_type"/>
</dbReference>
<evidence type="ECO:0000313" key="1">
    <source>
        <dbReference type="EMBL" id="MCO1658055.1"/>
    </source>
</evidence>
<keyword evidence="2" id="KW-1185">Reference proteome</keyword>